<accession>A0A3R9NE51</accession>
<organism evidence="1 2">
    <name type="scientific">Hymenobacter rigui</name>
    <dbReference type="NCBI Taxonomy" id="334424"/>
    <lineage>
        <taxon>Bacteria</taxon>
        <taxon>Pseudomonadati</taxon>
        <taxon>Bacteroidota</taxon>
        <taxon>Cytophagia</taxon>
        <taxon>Cytophagales</taxon>
        <taxon>Hymenobacteraceae</taxon>
        <taxon>Hymenobacter</taxon>
    </lineage>
</organism>
<name>A0A3R9NE51_9BACT</name>
<evidence type="ECO:0000313" key="1">
    <source>
        <dbReference type="EMBL" id="RSK45058.1"/>
    </source>
</evidence>
<dbReference type="RefSeq" id="WP_125423994.1">
    <property type="nucleotide sequence ID" value="NZ_RWIT01000016.1"/>
</dbReference>
<evidence type="ECO:0000313" key="2">
    <source>
        <dbReference type="Proteomes" id="UP000273500"/>
    </source>
</evidence>
<dbReference type="Proteomes" id="UP000273500">
    <property type="component" value="Unassembled WGS sequence"/>
</dbReference>
<comment type="caution">
    <text evidence="1">The sequence shown here is derived from an EMBL/GenBank/DDBJ whole genome shotgun (WGS) entry which is preliminary data.</text>
</comment>
<sequence length="167" mass="19175">MKKAPKDFSAKDGKRYLADINAVNAYSSLGTFTLREDASYKGAGVFNGEVLIDFSVDERGNLKPFSRNIKQNTRGGYVLFKGTWMNAESRQQKPVLWVQNIFDYQQDIFRDFIIGERDIDFNPKYAKLGWDTYWQNEEWWAEPGQVTAKEAETMSEEDTATVISTSL</sequence>
<dbReference type="AlphaFoldDB" id="A0A3R9NE51"/>
<reference evidence="1 2" key="1">
    <citation type="submission" date="2018-12" db="EMBL/GenBank/DDBJ databases">
        <authorList>
            <person name="Feng G."/>
            <person name="Zhu H."/>
        </authorList>
    </citation>
    <scope>NUCLEOTIDE SEQUENCE [LARGE SCALE GENOMIC DNA]</scope>
    <source>
        <strain evidence="1 2">KCTC 12533</strain>
    </source>
</reference>
<gene>
    <name evidence="1" type="ORF">EI291_19670</name>
</gene>
<proteinExistence type="predicted"/>
<dbReference type="EMBL" id="RWIT01000016">
    <property type="protein sequence ID" value="RSK45058.1"/>
    <property type="molecule type" value="Genomic_DNA"/>
</dbReference>
<protein>
    <submittedName>
        <fullName evidence="1">Uncharacterized protein</fullName>
    </submittedName>
</protein>
<dbReference type="OrthoDB" id="880022at2"/>
<keyword evidence="2" id="KW-1185">Reference proteome</keyword>